<sequence>MTDMAALIKGRRSATLADIAPASGEKIRLEVRSPHQRLMVQLMGYKEYQSVLVSAPRQQGVVLHEGTRFTARLMSGNYLCTFESRLLQVQSRPFAYWHLEYPDQVEMQLIRAHSRVPIVLSVRVEPDEPGMLVSGESQAAICRDISLQGAQLESTRPLAQPGESLCVTARVRVAGIDHLLLLPAVVRNLQQTENGLINAFTQGVEFVDLEEETRLVLAGFVYEQQLIGLGELEEAES</sequence>
<feature type="domain" description="PilZ" evidence="4">
    <location>
        <begin position="111"/>
        <end position="222"/>
    </location>
</feature>
<organism evidence="6 7">
    <name type="scientific">Marinobacterium maritimum</name>
    <dbReference type="NCBI Taxonomy" id="500162"/>
    <lineage>
        <taxon>Bacteria</taxon>
        <taxon>Pseudomonadati</taxon>
        <taxon>Pseudomonadota</taxon>
        <taxon>Gammaproteobacteria</taxon>
        <taxon>Oceanospirillales</taxon>
        <taxon>Oceanospirillaceae</taxon>
        <taxon>Marinobacterium</taxon>
    </lineage>
</organism>
<proteinExistence type="predicted"/>
<evidence type="ECO:0000259" key="4">
    <source>
        <dbReference type="Pfam" id="PF07238"/>
    </source>
</evidence>
<evidence type="ECO:0008006" key="8">
    <source>
        <dbReference type="Google" id="ProtNLM"/>
    </source>
</evidence>
<gene>
    <name evidence="6" type="ORF">GCM10009104_11740</name>
</gene>
<evidence type="ECO:0000256" key="1">
    <source>
        <dbReference type="ARBA" id="ARBA00022636"/>
    </source>
</evidence>
<dbReference type="Pfam" id="PF07238">
    <property type="entry name" value="PilZ"/>
    <property type="match status" value="1"/>
</dbReference>
<dbReference type="InterPro" id="IPR009875">
    <property type="entry name" value="PilZ_domain"/>
</dbReference>
<dbReference type="RefSeq" id="WP_343803638.1">
    <property type="nucleotide sequence ID" value="NZ_BAAAET010000001.1"/>
</dbReference>
<dbReference type="Proteomes" id="UP001499915">
    <property type="component" value="Unassembled WGS sequence"/>
</dbReference>
<comment type="caution">
    <text evidence="6">The sequence shown here is derived from an EMBL/GenBank/DDBJ whole genome shotgun (WGS) entry which is preliminary data.</text>
</comment>
<accession>A0ABP3TA91</accession>
<evidence type="ECO:0000313" key="6">
    <source>
        <dbReference type="EMBL" id="GAA0687320.1"/>
    </source>
</evidence>
<keyword evidence="7" id="KW-1185">Reference proteome</keyword>
<dbReference type="Gene3D" id="2.30.110.10">
    <property type="entry name" value="Electron Transport, Fmn-binding Protein, Chain A"/>
    <property type="match status" value="1"/>
</dbReference>
<dbReference type="InterPro" id="IPR012349">
    <property type="entry name" value="Split_barrel_FMN-bd"/>
</dbReference>
<feature type="domain" description="Type III secretion system flagellar brake protein YcgR PilZN" evidence="5">
    <location>
        <begin position="24"/>
        <end position="102"/>
    </location>
</feature>
<dbReference type="InterPro" id="IPR009926">
    <property type="entry name" value="T3SS_YcgR_PilZN"/>
</dbReference>
<protein>
    <recommendedName>
        <fullName evidence="8">Flagellar brake protein</fullName>
    </recommendedName>
</protein>
<reference evidence="7" key="1">
    <citation type="journal article" date="2019" name="Int. J. Syst. Evol. Microbiol.">
        <title>The Global Catalogue of Microorganisms (GCM) 10K type strain sequencing project: providing services to taxonomists for standard genome sequencing and annotation.</title>
        <authorList>
            <consortium name="The Broad Institute Genomics Platform"/>
            <consortium name="The Broad Institute Genome Sequencing Center for Infectious Disease"/>
            <person name="Wu L."/>
            <person name="Ma J."/>
        </authorList>
    </citation>
    <scope>NUCLEOTIDE SEQUENCE [LARGE SCALE GENOMIC DNA]</scope>
    <source>
        <strain evidence="7">JCM 15134</strain>
    </source>
</reference>
<keyword evidence="3" id="KW-0975">Bacterial flagellum</keyword>
<evidence type="ECO:0000313" key="7">
    <source>
        <dbReference type="Proteomes" id="UP001499915"/>
    </source>
</evidence>
<name>A0ABP3TA91_9GAMM</name>
<dbReference type="SUPFAM" id="SSF141371">
    <property type="entry name" value="PilZ domain-like"/>
    <property type="match status" value="2"/>
</dbReference>
<dbReference type="EMBL" id="BAAAET010000001">
    <property type="protein sequence ID" value="GAA0687320.1"/>
    <property type="molecule type" value="Genomic_DNA"/>
</dbReference>
<keyword evidence="1" id="KW-0973">c-di-GMP</keyword>
<evidence type="ECO:0000256" key="3">
    <source>
        <dbReference type="ARBA" id="ARBA00023143"/>
    </source>
</evidence>
<evidence type="ECO:0000259" key="5">
    <source>
        <dbReference type="Pfam" id="PF12945"/>
    </source>
</evidence>
<evidence type="ECO:0000256" key="2">
    <source>
        <dbReference type="ARBA" id="ARBA00022741"/>
    </source>
</evidence>
<keyword evidence="2" id="KW-0547">Nucleotide-binding</keyword>
<dbReference type="Gene3D" id="2.40.10.220">
    <property type="entry name" value="predicted glycosyltransferase like domains"/>
    <property type="match status" value="1"/>
</dbReference>
<dbReference type="Pfam" id="PF12945">
    <property type="entry name" value="PilZNR"/>
    <property type="match status" value="1"/>
</dbReference>